<protein>
    <submittedName>
        <fullName evidence="5">Type III secretion protein Q</fullName>
    </submittedName>
</protein>
<evidence type="ECO:0000313" key="7">
    <source>
        <dbReference type="Proteomes" id="UP001156881"/>
    </source>
</evidence>
<dbReference type="Proteomes" id="UP001156881">
    <property type="component" value="Unassembled WGS sequence"/>
</dbReference>
<evidence type="ECO:0000313" key="6">
    <source>
        <dbReference type="Proteomes" id="UP000517759"/>
    </source>
</evidence>
<reference evidence="4" key="1">
    <citation type="journal article" date="2014" name="Int. J. Syst. Evol. Microbiol.">
        <title>Complete genome of a new Firmicutes species belonging to the dominant human colonic microbiota ('Ruminococcus bicirculans') reveals two chromosomes and a selective capacity to utilize plant glucans.</title>
        <authorList>
            <consortium name="NISC Comparative Sequencing Program"/>
            <person name="Wegmann U."/>
            <person name="Louis P."/>
            <person name="Goesmann A."/>
            <person name="Henrissat B."/>
            <person name="Duncan S.H."/>
            <person name="Flint H.J."/>
        </authorList>
    </citation>
    <scope>NUCLEOTIDE SEQUENCE</scope>
    <source>
        <strain evidence="4">NBRC 107710</strain>
    </source>
</reference>
<dbReference type="GO" id="GO:0009425">
    <property type="term" value="C:bacterial-type flagellum basal body"/>
    <property type="evidence" value="ECO:0007669"/>
    <property type="project" value="InterPro"/>
</dbReference>
<dbReference type="PRINTS" id="PR00956">
    <property type="entry name" value="FLGMOTORFLIN"/>
</dbReference>
<dbReference type="EMBL" id="JACIDN010000005">
    <property type="protein sequence ID" value="MBB3903298.1"/>
    <property type="molecule type" value="Genomic_DNA"/>
</dbReference>
<evidence type="ECO:0000313" key="5">
    <source>
        <dbReference type="EMBL" id="MBB3903298.1"/>
    </source>
</evidence>
<feature type="region of interest" description="Disordered" evidence="2">
    <location>
        <begin position="1"/>
        <end position="27"/>
    </location>
</feature>
<evidence type="ECO:0000256" key="1">
    <source>
        <dbReference type="ARBA" id="ARBA00009226"/>
    </source>
</evidence>
<reference evidence="7" key="2">
    <citation type="journal article" date="2019" name="Int. J. Syst. Evol. Microbiol.">
        <title>The Global Catalogue of Microorganisms (GCM) 10K type strain sequencing project: providing services to taxonomists for standard genome sequencing and annotation.</title>
        <authorList>
            <consortium name="The Broad Institute Genomics Platform"/>
            <consortium name="The Broad Institute Genome Sequencing Center for Infectious Disease"/>
            <person name="Wu L."/>
            <person name="Ma J."/>
        </authorList>
    </citation>
    <scope>NUCLEOTIDE SEQUENCE [LARGE SCALE GENOMIC DNA]</scope>
    <source>
        <strain evidence="7">NBRC 107710</strain>
    </source>
</reference>
<dbReference type="AlphaFoldDB" id="A0A7W6AIE8"/>
<dbReference type="GO" id="GO:0030254">
    <property type="term" value="P:protein secretion by the type III secretion system"/>
    <property type="evidence" value="ECO:0007669"/>
    <property type="project" value="InterPro"/>
</dbReference>
<dbReference type="InterPro" id="IPR013385">
    <property type="entry name" value="T3SS_SpaO/YscQ/SpaO"/>
</dbReference>
<reference evidence="4" key="4">
    <citation type="submission" date="2023-01" db="EMBL/GenBank/DDBJ databases">
        <title>Draft genome sequence of Methylobacterium brachythecii strain NBRC 107710.</title>
        <authorList>
            <person name="Sun Q."/>
            <person name="Mori K."/>
        </authorList>
    </citation>
    <scope>NUCLEOTIDE SEQUENCE</scope>
    <source>
        <strain evidence="4">NBRC 107710</strain>
    </source>
</reference>
<dbReference type="InterPro" id="IPR001543">
    <property type="entry name" value="FliN-like_C"/>
</dbReference>
<dbReference type="InterPro" id="IPR036429">
    <property type="entry name" value="SpoA-like_sf"/>
</dbReference>
<evidence type="ECO:0000256" key="2">
    <source>
        <dbReference type="SAM" id="MobiDB-lite"/>
    </source>
</evidence>
<sequence>MSGSALQADSSLALPHRPRSSIGAGSTDLINRLSRPRMPFATTIEGLSLRLASTRVVLDPLEPIASSARLAIAIGEDQRISIALPSAVLDRLVRAVQPDLESLPPGRAGSLLLELALVKLLDAAEGIVGQALRIEAVETSSNATGLAVLVLDAVLDGESLAIQVDLGSPTALSLEDEGLAALLRLIESAAPKPAEIAAIPLPLVLVGGTTRLSLAQLKSLHVGDAVLPDTWHPDRDEVIAVLGEGFVAAATTDRHRTRLKAAFRPIAREGAPAIEDAGMVQDTAPDGATAVGSEAGIDAIDVTMRFELGRQSVAIGELKTIGEGHVFDLGLDPADPIEVSVNGAAIGRGEIITIGERLGVRLVRLYGRD</sequence>
<proteinExistence type="inferred from homology"/>
<dbReference type="Gene3D" id="2.30.330.10">
    <property type="entry name" value="SpoA-like"/>
    <property type="match status" value="1"/>
</dbReference>
<dbReference type="NCBIfam" id="TIGR02551">
    <property type="entry name" value="SpaO_YscQ"/>
    <property type="match status" value="1"/>
</dbReference>
<dbReference type="InterPro" id="IPR001172">
    <property type="entry name" value="FliN_T3SS_HrcQb"/>
</dbReference>
<gene>
    <name evidence="4" type="ORF">GCM10007884_40750</name>
    <name evidence="5" type="ORF">GGR33_002807</name>
</gene>
<reference evidence="5 6" key="3">
    <citation type="submission" date="2020-08" db="EMBL/GenBank/DDBJ databases">
        <title>Genomic Encyclopedia of Type Strains, Phase IV (KMG-IV): sequencing the most valuable type-strain genomes for metagenomic binning, comparative biology and taxonomic classification.</title>
        <authorList>
            <person name="Goeker M."/>
        </authorList>
    </citation>
    <scope>NUCLEOTIDE SEQUENCE [LARGE SCALE GENOMIC DNA]</scope>
    <source>
        <strain evidence="5 6">DSM 24105</strain>
    </source>
</reference>
<keyword evidence="7" id="KW-1185">Reference proteome</keyword>
<dbReference type="PANTHER" id="PTHR30034">
    <property type="entry name" value="FLAGELLAR MOTOR SWITCH PROTEIN FLIM"/>
    <property type="match status" value="1"/>
</dbReference>
<dbReference type="RefSeq" id="WP_183506165.1">
    <property type="nucleotide sequence ID" value="NZ_BSPG01000033.1"/>
</dbReference>
<dbReference type="PANTHER" id="PTHR30034:SF6">
    <property type="entry name" value="YOP PROTEINS TRANSLOCATION PROTEIN Q"/>
    <property type="match status" value="1"/>
</dbReference>
<evidence type="ECO:0000259" key="3">
    <source>
        <dbReference type="Pfam" id="PF01052"/>
    </source>
</evidence>
<feature type="compositionally biased region" description="Polar residues" evidence="2">
    <location>
        <begin position="1"/>
        <end position="10"/>
    </location>
</feature>
<evidence type="ECO:0000313" key="4">
    <source>
        <dbReference type="EMBL" id="GLS46084.1"/>
    </source>
</evidence>
<name>A0A7W6AIE8_9HYPH</name>
<organism evidence="5 6">
    <name type="scientific">Methylobacterium brachythecii</name>
    <dbReference type="NCBI Taxonomy" id="1176177"/>
    <lineage>
        <taxon>Bacteria</taxon>
        <taxon>Pseudomonadati</taxon>
        <taxon>Pseudomonadota</taxon>
        <taxon>Alphaproteobacteria</taxon>
        <taxon>Hyphomicrobiales</taxon>
        <taxon>Methylobacteriaceae</taxon>
        <taxon>Methylobacterium</taxon>
    </lineage>
</organism>
<dbReference type="GO" id="GO:0071978">
    <property type="term" value="P:bacterial-type flagellum-dependent swarming motility"/>
    <property type="evidence" value="ECO:0007669"/>
    <property type="project" value="TreeGrafter"/>
</dbReference>
<comment type="similarity">
    <text evidence="1">Belongs to the FliN/MopA/SpaO family.</text>
</comment>
<accession>A0A7W6AIE8</accession>
<comment type="caution">
    <text evidence="5">The sequence shown here is derived from an EMBL/GenBank/DDBJ whole genome shotgun (WGS) entry which is preliminary data.</text>
</comment>
<feature type="domain" description="Flagellar motor switch protein FliN-like C-terminal" evidence="3">
    <location>
        <begin position="297"/>
        <end position="364"/>
    </location>
</feature>
<dbReference type="SUPFAM" id="SSF101801">
    <property type="entry name" value="Surface presentation of antigens (SPOA)"/>
    <property type="match status" value="1"/>
</dbReference>
<dbReference type="EMBL" id="BSPG01000033">
    <property type="protein sequence ID" value="GLS46084.1"/>
    <property type="molecule type" value="Genomic_DNA"/>
</dbReference>
<dbReference type="GO" id="GO:0003774">
    <property type="term" value="F:cytoskeletal motor activity"/>
    <property type="evidence" value="ECO:0007669"/>
    <property type="project" value="InterPro"/>
</dbReference>
<dbReference type="Proteomes" id="UP000517759">
    <property type="component" value="Unassembled WGS sequence"/>
</dbReference>
<dbReference type="Pfam" id="PF01052">
    <property type="entry name" value="FliMN_C"/>
    <property type="match status" value="1"/>
</dbReference>
<dbReference type="GO" id="GO:0050918">
    <property type="term" value="P:positive chemotaxis"/>
    <property type="evidence" value="ECO:0007669"/>
    <property type="project" value="TreeGrafter"/>
</dbReference>